<evidence type="ECO:0000256" key="11">
    <source>
        <dbReference type="ARBA" id="ARBA00023098"/>
    </source>
</evidence>
<keyword evidence="11" id="KW-0443">Lipid metabolism</keyword>
<dbReference type="AlphaFoldDB" id="G3BB07"/>
<dbReference type="OrthoDB" id="10257492at2759"/>
<evidence type="ECO:0000256" key="6">
    <source>
        <dbReference type="ARBA" id="ARBA00012833"/>
    </source>
</evidence>
<dbReference type="GO" id="GO:0004337">
    <property type="term" value="F:(2E,6E)-farnesyl diphosphate synthase activity"/>
    <property type="evidence" value="ECO:0007669"/>
    <property type="project" value="UniProtKB-EC"/>
</dbReference>
<evidence type="ECO:0000256" key="12">
    <source>
        <dbReference type="ARBA" id="ARBA00032380"/>
    </source>
</evidence>
<evidence type="ECO:0000256" key="14">
    <source>
        <dbReference type="ARBA" id="ARBA00032448"/>
    </source>
</evidence>
<evidence type="ECO:0000256" key="8">
    <source>
        <dbReference type="ARBA" id="ARBA00022679"/>
    </source>
</evidence>
<dbReference type="FunFam" id="1.10.600.10:FF:000006">
    <property type="entry name" value="Farnesyl pyrophosphate synthase"/>
    <property type="match status" value="1"/>
</dbReference>
<keyword evidence="9" id="KW-0479">Metal-binding</keyword>
<comment type="similarity">
    <text evidence="4 17">Belongs to the FPP/GGPP synthase family.</text>
</comment>
<evidence type="ECO:0000256" key="10">
    <source>
        <dbReference type="ARBA" id="ARBA00022842"/>
    </source>
</evidence>
<keyword evidence="8 17" id="KW-0808">Transferase</keyword>
<proteinExistence type="inferred from homology"/>
<gene>
    <name evidence="18" type="ORF">CANTEDRAFT_115573</name>
</gene>
<dbReference type="GO" id="GO:0046872">
    <property type="term" value="F:metal ion binding"/>
    <property type="evidence" value="ECO:0007669"/>
    <property type="project" value="UniProtKB-KW"/>
</dbReference>
<dbReference type="GO" id="GO:0045337">
    <property type="term" value="P:farnesyl diphosphate biosynthetic process"/>
    <property type="evidence" value="ECO:0007669"/>
    <property type="project" value="TreeGrafter"/>
</dbReference>
<evidence type="ECO:0000256" key="5">
    <source>
        <dbReference type="ARBA" id="ARBA00012439"/>
    </source>
</evidence>
<evidence type="ECO:0000256" key="2">
    <source>
        <dbReference type="ARBA" id="ARBA00004932"/>
    </source>
</evidence>
<comment type="pathway">
    <text evidence="2">Isoprenoid biosynthesis; geranyl diphosphate biosynthesis; geranyl diphosphate from dimethylallyl diphosphate and isopentenyl diphosphate: step 1/1.</text>
</comment>
<keyword evidence="10" id="KW-0460">Magnesium</keyword>
<organism evidence="19">
    <name type="scientific">Candida tenuis (strain ATCC 10573 / BCRC 21748 / CBS 615 / JCM 9827 / NBRC 10315 / NRRL Y-1498 / VKM Y-70)</name>
    <name type="common">Yeast</name>
    <name type="synonym">Yamadazyma tenuis</name>
    <dbReference type="NCBI Taxonomy" id="590646"/>
    <lineage>
        <taxon>Eukaryota</taxon>
        <taxon>Fungi</taxon>
        <taxon>Dikarya</taxon>
        <taxon>Ascomycota</taxon>
        <taxon>Saccharomycotina</taxon>
        <taxon>Pichiomycetes</taxon>
        <taxon>Debaryomycetaceae</taxon>
        <taxon>Yamadazyma</taxon>
    </lineage>
</organism>
<dbReference type="InterPro" id="IPR033749">
    <property type="entry name" value="Polyprenyl_synt_CS"/>
</dbReference>
<evidence type="ECO:0000313" key="18">
    <source>
        <dbReference type="EMBL" id="EGV62778.1"/>
    </source>
</evidence>
<comment type="pathway">
    <text evidence="3">Isoprenoid biosynthesis; farnesyl diphosphate biosynthesis; farnesyl diphosphate from geranyl diphosphate and isopentenyl diphosphate: step 1/1.</text>
</comment>
<dbReference type="PROSITE" id="PS00723">
    <property type="entry name" value="POLYPRENYL_SYNTHASE_1"/>
    <property type="match status" value="1"/>
</dbReference>
<evidence type="ECO:0000256" key="1">
    <source>
        <dbReference type="ARBA" id="ARBA00001946"/>
    </source>
</evidence>
<dbReference type="STRING" id="590646.G3BB07"/>
<accession>G3BB07</accession>
<evidence type="ECO:0000313" key="19">
    <source>
        <dbReference type="Proteomes" id="UP000000707"/>
    </source>
</evidence>
<dbReference type="InterPro" id="IPR008949">
    <property type="entry name" value="Isoprenoid_synthase_dom_sf"/>
</dbReference>
<dbReference type="InterPro" id="IPR039702">
    <property type="entry name" value="FPS1-like"/>
</dbReference>
<keyword evidence="7" id="KW-0444">Lipid biosynthesis</keyword>
<dbReference type="GeneID" id="18247921"/>
<dbReference type="KEGG" id="cten:18247921"/>
<evidence type="ECO:0000256" key="16">
    <source>
        <dbReference type="ARBA" id="ARBA00034546"/>
    </source>
</evidence>
<evidence type="ECO:0000256" key="7">
    <source>
        <dbReference type="ARBA" id="ARBA00022516"/>
    </source>
</evidence>
<dbReference type="InterPro" id="IPR000092">
    <property type="entry name" value="Polyprenyl_synt"/>
</dbReference>
<name>G3BB07_CANTC</name>
<dbReference type="HOGENOM" id="CLU_028376_1_0_1"/>
<keyword evidence="19" id="KW-1185">Reference proteome</keyword>
<protein>
    <recommendedName>
        <fullName evidence="16">Farnesyl pyrophosphate synthase</fullName>
        <ecNumber evidence="6">2.5.1.1</ecNumber>
        <ecNumber evidence="5">2.5.1.10</ecNumber>
    </recommendedName>
    <alternativeName>
        <fullName evidence="15">(2E,6E)-farnesyl diphosphate synthase</fullName>
    </alternativeName>
    <alternativeName>
        <fullName evidence="14">Dimethylallyltranstransferase</fullName>
    </alternativeName>
    <alternativeName>
        <fullName evidence="13">Farnesyl diphosphate synthase</fullName>
    </alternativeName>
    <alternativeName>
        <fullName evidence="12">Geranyltranstransferase</fullName>
    </alternativeName>
</protein>
<dbReference type="SFLD" id="SFLDG01017">
    <property type="entry name" value="Polyprenyl_Transferase_Like"/>
    <property type="match status" value="1"/>
</dbReference>
<dbReference type="eggNOG" id="KOG0711">
    <property type="taxonomic scope" value="Eukaryota"/>
</dbReference>
<evidence type="ECO:0000256" key="13">
    <source>
        <dbReference type="ARBA" id="ARBA00032424"/>
    </source>
</evidence>
<dbReference type="GO" id="GO:0005737">
    <property type="term" value="C:cytoplasm"/>
    <property type="evidence" value="ECO:0007669"/>
    <property type="project" value="TreeGrafter"/>
</dbReference>
<evidence type="ECO:0000256" key="17">
    <source>
        <dbReference type="RuleBase" id="RU004466"/>
    </source>
</evidence>
<dbReference type="PANTHER" id="PTHR11525">
    <property type="entry name" value="FARNESYL-PYROPHOSPHATE SYNTHETASE"/>
    <property type="match status" value="1"/>
</dbReference>
<dbReference type="Pfam" id="PF00348">
    <property type="entry name" value="polyprenyl_synt"/>
    <property type="match status" value="1"/>
</dbReference>
<dbReference type="SFLD" id="SFLDS00005">
    <property type="entry name" value="Isoprenoid_Synthase_Type_I"/>
    <property type="match status" value="1"/>
</dbReference>
<dbReference type="EC" id="2.5.1.10" evidence="5"/>
<dbReference type="SUPFAM" id="SSF48576">
    <property type="entry name" value="Terpenoid synthases"/>
    <property type="match status" value="1"/>
</dbReference>
<dbReference type="PANTHER" id="PTHR11525:SF0">
    <property type="entry name" value="FARNESYL PYROPHOSPHATE SYNTHASE"/>
    <property type="match status" value="1"/>
</dbReference>
<reference evidence="18 19" key="1">
    <citation type="journal article" date="2011" name="Proc. Natl. Acad. Sci. U.S.A.">
        <title>Comparative genomics of xylose-fermenting fungi for enhanced biofuel production.</title>
        <authorList>
            <person name="Wohlbach D.J."/>
            <person name="Kuo A."/>
            <person name="Sato T.K."/>
            <person name="Potts K.M."/>
            <person name="Salamov A.A."/>
            <person name="LaButti K.M."/>
            <person name="Sun H."/>
            <person name="Clum A."/>
            <person name="Pangilinan J.L."/>
            <person name="Lindquist E.A."/>
            <person name="Lucas S."/>
            <person name="Lapidus A."/>
            <person name="Jin M."/>
            <person name="Gunawan C."/>
            <person name="Balan V."/>
            <person name="Dale B.E."/>
            <person name="Jeffries T.W."/>
            <person name="Zinkel R."/>
            <person name="Barry K.W."/>
            <person name="Grigoriev I.V."/>
            <person name="Gasch A.P."/>
        </authorList>
    </citation>
    <scope>NUCLEOTIDE SEQUENCE [LARGE SCALE GENOMIC DNA]</scope>
    <source>
        <strain evidence="18">ATCC 10573</strain>
        <strain evidence="19">ATCC 10573 / BCRC 21748 / CBS 615 / JCM 9827 / NBRC 10315 / NRRL Y-1498 / VKM Y-70</strain>
    </source>
</reference>
<dbReference type="GO" id="GO:0004161">
    <property type="term" value="F:dimethylallyltranstransferase activity"/>
    <property type="evidence" value="ECO:0007669"/>
    <property type="project" value="UniProtKB-EC"/>
</dbReference>
<sequence length="347" mass="40023">MSSKEQFIKVFDELVVELRQILTDYKMPAEAIEWYERSLNYNTPGGKLNRGLSVVDTYCILTNQKVTDLDVETYKKVAVLGWCIELLQGFFLVSDDIMDQSKTRRGQPCWYLVEGIGNIAINDSFMLEGAIYVLLKKYFKKDSYYVDLLELFHDVTFQTELGQLLDLTTADEEVVDLDKFSLEKHSFIVIFKTAYYSFYLPVALAMFVAGISDEKDLKQAEDILVPLGEYFQIQDDYLDCFGTPEQIGKIGTDIKDNKCSWVVNQALKLVTPEQRQVLEENYGRKDDVKEAKCKQLFNDLGIEAIYQEYEESIVGELKGKIEAINESSGLKKQVFYTFLNKIYKRSK</sequence>
<evidence type="ECO:0000256" key="4">
    <source>
        <dbReference type="ARBA" id="ARBA00006706"/>
    </source>
</evidence>
<dbReference type="Gene3D" id="1.10.600.10">
    <property type="entry name" value="Farnesyl Diphosphate Synthase"/>
    <property type="match status" value="1"/>
</dbReference>
<evidence type="ECO:0000256" key="9">
    <source>
        <dbReference type="ARBA" id="ARBA00022723"/>
    </source>
</evidence>
<dbReference type="Proteomes" id="UP000000707">
    <property type="component" value="Unassembled WGS sequence"/>
</dbReference>
<evidence type="ECO:0000256" key="3">
    <source>
        <dbReference type="ARBA" id="ARBA00005035"/>
    </source>
</evidence>
<dbReference type="PROSITE" id="PS00444">
    <property type="entry name" value="POLYPRENYL_SYNTHASE_2"/>
    <property type="match status" value="1"/>
</dbReference>
<evidence type="ECO:0000256" key="15">
    <source>
        <dbReference type="ARBA" id="ARBA00032873"/>
    </source>
</evidence>
<dbReference type="CDD" id="cd00685">
    <property type="entry name" value="Trans_IPPS_HT"/>
    <property type="match status" value="1"/>
</dbReference>
<dbReference type="EC" id="2.5.1.1" evidence="6"/>
<comment type="cofactor">
    <cofactor evidence="1">
        <name>Mg(2+)</name>
        <dbReference type="ChEBI" id="CHEBI:18420"/>
    </cofactor>
</comment>
<dbReference type="EMBL" id="GL996527">
    <property type="protein sequence ID" value="EGV62778.1"/>
    <property type="molecule type" value="Genomic_DNA"/>
</dbReference>
<dbReference type="EMBL" id="GL996527">
    <property type="protein sequence ID" value="EGV62779.1"/>
    <property type="molecule type" value="Genomic_DNA"/>
</dbReference>